<dbReference type="RefSeq" id="XP_013326182.1">
    <property type="nucleotide sequence ID" value="XM_013470728.1"/>
</dbReference>
<keyword evidence="3" id="KW-1185">Reference proteome</keyword>
<protein>
    <submittedName>
        <fullName evidence="2">Uncharacterized protein</fullName>
    </submittedName>
</protein>
<gene>
    <name evidence="2" type="ORF">T310_6462</name>
</gene>
<feature type="compositionally biased region" description="Low complexity" evidence="1">
    <location>
        <begin position="21"/>
        <end position="33"/>
    </location>
</feature>
<evidence type="ECO:0000313" key="2">
    <source>
        <dbReference type="EMBL" id="KKA19570.1"/>
    </source>
</evidence>
<feature type="compositionally biased region" description="Basic and acidic residues" evidence="1">
    <location>
        <begin position="681"/>
        <end position="716"/>
    </location>
</feature>
<feature type="compositionally biased region" description="Low complexity" evidence="1">
    <location>
        <begin position="807"/>
        <end position="830"/>
    </location>
</feature>
<dbReference type="STRING" id="1408163.A0A0F4YN80"/>
<feature type="compositionally biased region" description="Basic and acidic residues" evidence="1">
    <location>
        <begin position="1"/>
        <end position="15"/>
    </location>
</feature>
<comment type="caution">
    <text evidence="2">The sequence shown here is derived from an EMBL/GenBank/DDBJ whole genome shotgun (WGS) entry which is preliminary data.</text>
</comment>
<reference evidence="2 3" key="1">
    <citation type="submission" date="2015-04" db="EMBL/GenBank/DDBJ databases">
        <authorList>
            <person name="Heijne W.H."/>
            <person name="Fedorova N.D."/>
            <person name="Nierman W.C."/>
            <person name="Vollebregt A.W."/>
            <person name="Zhao Z."/>
            <person name="Wu L."/>
            <person name="Kumar M."/>
            <person name="Stam H."/>
            <person name="van den Berg M.A."/>
            <person name="Pel H.J."/>
        </authorList>
    </citation>
    <scope>NUCLEOTIDE SEQUENCE [LARGE SCALE GENOMIC DNA]</scope>
    <source>
        <strain evidence="2 3">CBS 393.64</strain>
    </source>
</reference>
<feature type="compositionally biased region" description="Polar residues" evidence="1">
    <location>
        <begin position="507"/>
        <end position="532"/>
    </location>
</feature>
<evidence type="ECO:0000256" key="1">
    <source>
        <dbReference type="SAM" id="MobiDB-lite"/>
    </source>
</evidence>
<feature type="region of interest" description="Disordered" evidence="1">
    <location>
        <begin position="1"/>
        <end position="83"/>
    </location>
</feature>
<evidence type="ECO:0000313" key="3">
    <source>
        <dbReference type="Proteomes" id="UP000053958"/>
    </source>
</evidence>
<feature type="compositionally biased region" description="Polar residues" evidence="1">
    <location>
        <begin position="774"/>
        <end position="787"/>
    </location>
</feature>
<feature type="compositionally biased region" description="Acidic residues" evidence="1">
    <location>
        <begin position="72"/>
        <end position="83"/>
    </location>
</feature>
<feature type="compositionally biased region" description="Polar residues" evidence="1">
    <location>
        <begin position="756"/>
        <end position="765"/>
    </location>
</feature>
<dbReference type="OrthoDB" id="5378502at2759"/>
<feature type="compositionally biased region" description="Polar residues" evidence="1">
    <location>
        <begin position="539"/>
        <end position="568"/>
    </location>
</feature>
<feature type="region of interest" description="Disordered" evidence="1">
    <location>
        <begin position="119"/>
        <end position="160"/>
    </location>
</feature>
<accession>A0A0F4YN80</accession>
<dbReference type="GeneID" id="25318764"/>
<feature type="compositionally biased region" description="Polar residues" evidence="1">
    <location>
        <begin position="434"/>
        <end position="444"/>
    </location>
</feature>
<proteinExistence type="predicted"/>
<dbReference type="EMBL" id="LASV01000337">
    <property type="protein sequence ID" value="KKA19570.1"/>
    <property type="molecule type" value="Genomic_DNA"/>
</dbReference>
<feature type="compositionally biased region" description="Basic and acidic residues" evidence="1">
    <location>
        <begin position="725"/>
        <end position="736"/>
    </location>
</feature>
<name>A0A0F4YN80_RASE3</name>
<feature type="region of interest" description="Disordered" evidence="1">
    <location>
        <begin position="480"/>
        <end position="572"/>
    </location>
</feature>
<organism evidence="2 3">
    <name type="scientific">Rasamsonia emersonii (strain ATCC 16479 / CBS 393.64 / IMI 116815)</name>
    <dbReference type="NCBI Taxonomy" id="1408163"/>
    <lineage>
        <taxon>Eukaryota</taxon>
        <taxon>Fungi</taxon>
        <taxon>Dikarya</taxon>
        <taxon>Ascomycota</taxon>
        <taxon>Pezizomycotina</taxon>
        <taxon>Eurotiomycetes</taxon>
        <taxon>Eurotiomycetidae</taxon>
        <taxon>Eurotiales</taxon>
        <taxon>Trichocomaceae</taxon>
        <taxon>Rasamsonia</taxon>
    </lineage>
</organism>
<dbReference type="Proteomes" id="UP000053958">
    <property type="component" value="Unassembled WGS sequence"/>
</dbReference>
<feature type="compositionally biased region" description="Basic and acidic residues" evidence="1">
    <location>
        <begin position="119"/>
        <end position="129"/>
    </location>
</feature>
<feature type="region of interest" description="Disordered" evidence="1">
    <location>
        <begin position="434"/>
        <end position="454"/>
    </location>
</feature>
<dbReference type="AlphaFoldDB" id="A0A0F4YN80"/>
<feature type="compositionally biased region" description="Basic and acidic residues" evidence="1">
    <location>
        <begin position="497"/>
        <end position="506"/>
    </location>
</feature>
<sequence length="853" mass="95934">MRLRDSVRPPQRYDAEFVYQTATRRAPRSSSARNYVDYNPNLPPAAFPTLDKPRPVNNSQSQHVQDRKTDQDGDVDMDDDDDDRLDELRHISNRDIDNYVASNGPQNPIYARNMARLEQANRESSHDSDMSDSQGGGDPNQDDDQNVIEEPLPQNPEWKDLSPNLQTEIVENLMSVHSWSKTLSLLGVTYEEAKVLRQHFEGRNRQIQQENLYLQEMQAKQLRALMRIDNSDLKAHKVPSQLVFRKTSRQFARRLRDSIRTDYLLCQAKDLLLARKFLSKRGLDPRYAGEWNNDFVYLPKSQNEEQEMFEWKDNYHFGENPGPEEEHVSDIASSPPIMDEQSLRSQADSINDLGDYDVASFRGYQGHPPSTYRVPMSNSYSNETRNHMNHQACGIVRLRIGSEQAARVRDLEQPSEWTGLSNHYITRTEVQPLRQRNSLDSNGQHAFAETSRNHSRKLPVAGDFELPVRRVMGGQWSYSSLEPKLSSMPTSSLRYRGKPEKVRRETQMQQAEENAGSVASTAENIENAVTSQSEDRHGNNSSTGIQSSSQQNNEGTSSVTEMPPSSDTCIPEMSFANPVISLDSKVQTKSAFPSTDTNFERHSTPIRNISVQDSEYRPQPARIAASSDDLCYSAEGKQKLEDSLLSVVKPSASGPTIENSLVDEKQDEGLKFQAPAVDSRSTNEKTNGEDAEPKIKEHTNVDVLMHSEEAPSKKVEAQPSSLVLDHAHEEEKKSIMHEYSPSLTAPELSGGGNSIHMESTQSQDSKTSDERVASHSSSGNKTVQEGSPTPKFDSTEQNGNEEDSEISKTTNTKSSTSLTKPKAPSKKTTAIGEQRRSVRLNGPPKKQTLRKRK</sequence>
<feature type="region of interest" description="Disordered" evidence="1">
    <location>
        <begin position="673"/>
        <end position="853"/>
    </location>
</feature>